<evidence type="ECO:0000313" key="1">
    <source>
        <dbReference type="EMBL" id="SFC00401.1"/>
    </source>
</evidence>
<proteinExistence type="predicted"/>
<dbReference type="Proteomes" id="UP000199577">
    <property type="component" value="Unassembled WGS sequence"/>
</dbReference>
<protein>
    <submittedName>
        <fullName evidence="1">Uncharacterized protein</fullName>
    </submittedName>
</protein>
<keyword evidence="2" id="KW-1185">Reference proteome</keyword>
<dbReference type="AlphaFoldDB" id="A0A1I1FM91"/>
<gene>
    <name evidence="1" type="ORF">SAMN05421747_10346</name>
</gene>
<organism evidence="1 2">
    <name type="scientific">Parapedobacter composti</name>
    <dbReference type="NCBI Taxonomy" id="623281"/>
    <lineage>
        <taxon>Bacteria</taxon>
        <taxon>Pseudomonadati</taxon>
        <taxon>Bacteroidota</taxon>
        <taxon>Sphingobacteriia</taxon>
        <taxon>Sphingobacteriales</taxon>
        <taxon>Sphingobacteriaceae</taxon>
        <taxon>Parapedobacter</taxon>
    </lineage>
</organism>
<reference evidence="1 2" key="1">
    <citation type="submission" date="2016-10" db="EMBL/GenBank/DDBJ databases">
        <authorList>
            <person name="de Groot N.N."/>
        </authorList>
    </citation>
    <scope>NUCLEOTIDE SEQUENCE [LARGE SCALE GENOMIC DNA]</scope>
    <source>
        <strain evidence="1 2">DSM 22900</strain>
    </source>
</reference>
<sequence length="64" mass="7271">MGKLNKSASSDGSQKTFFLPHFSFYATADFFIFDILRLTNLLSGNDDFLDAVDRFYPIVQVEKA</sequence>
<accession>A0A1I1FM91</accession>
<name>A0A1I1FM91_9SPHI</name>
<evidence type="ECO:0000313" key="2">
    <source>
        <dbReference type="Proteomes" id="UP000199577"/>
    </source>
</evidence>
<dbReference type="STRING" id="623281.SAMN05421747_10346"/>
<dbReference type="EMBL" id="FOLL01000003">
    <property type="protein sequence ID" value="SFC00401.1"/>
    <property type="molecule type" value="Genomic_DNA"/>
</dbReference>